<keyword evidence="1" id="KW-0472">Membrane</keyword>
<sequence length="93" mass="10313">MTMHLLVVICPSCFLRSVDIASQWFSASFHCWNTFCPADPAHNRKALAFTVGGYFSTAARIIFWLILEAILVLFAMAFSSSKKLGFSGIFSVV</sequence>
<feature type="transmembrane region" description="Helical" evidence="1">
    <location>
        <begin position="61"/>
        <end position="78"/>
    </location>
</feature>
<reference evidence="2 3" key="1">
    <citation type="submission" date="2023-04" db="EMBL/GenBank/DDBJ databases">
        <title>Ottowia paracancer sp. nov., isolated from human stomach.</title>
        <authorList>
            <person name="Song Y."/>
        </authorList>
    </citation>
    <scope>NUCLEOTIDE SEQUENCE [LARGE SCALE GENOMIC DNA]</scope>
    <source>
        <strain evidence="2 3">10c7w1</strain>
    </source>
</reference>
<comment type="caution">
    <text evidence="2">The sequence shown here is derived from an EMBL/GenBank/DDBJ whole genome shotgun (WGS) entry which is preliminary data.</text>
</comment>
<accession>A0AAW6RJM4</accession>
<keyword evidence="3" id="KW-1185">Reference proteome</keyword>
<dbReference type="Proteomes" id="UP001237156">
    <property type="component" value="Unassembled WGS sequence"/>
</dbReference>
<evidence type="ECO:0000256" key="1">
    <source>
        <dbReference type="SAM" id="Phobius"/>
    </source>
</evidence>
<dbReference type="AlphaFoldDB" id="A0AAW6RJM4"/>
<proteinExistence type="predicted"/>
<gene>
    <name evidence="2" type="ORF">QB898_04775</name>
</gene>
<organism evidence="2 3">
    <name type="scientific">Ottowia cancrivicina</name>
    <dbReference type="NCBI Taxonomy" id="3040346"/>
    <lineage>
        <taxon>Bacteria</taxon>
        <taxon>Pseudomonadati</taxon>
        <taxon>Pseudomonadota</taxon>
        <taxon>Betaproteobacteria</taxon>
        <taxon>Burkholderiales</taxon>
        <taxon>Comamonadaceae</taxon>
        <taxon>Ottowia</taxon>
    </lineage>
</organism>
<name>A0AAW6RJM4_9BURK</name>
<keyword evidence="1" id="KW-0812">Transmembrane</keyword>
<evidence type="ECO:0000313" key="3">
    <source>
        <dbReference type="Proteomes" id="UP001237156"/>
    </source>
</evidence>
<evidence type="ECO:0000313" key="2">
    <source>
        <dbReference type="EMBL" id="MDG9699039.1"/>
    </source>
</evidence>
<keyword evidence="1" id="KW-1133">Transmembrane helix</keyword>
<dbReference type="RefSeq" id="WP_279524019.1">
    <property type="nucleotide sequence ID" value="NZ_JARVII010000007.1"/>
</dbReference>
<protein>
    <submittedName>
        <fullName evidence="2">Uncharacterized protein</fullName>
    </submittedName>
</protein>
<dbReference type="EMBL" id="JARVII010000007">
    <property type="protein sequence ID" value="MDG9699039.1"/>
    <property type="molecule type" value="Genomic_DNA"/>
</dbReference>